<dbReference type="OrthoDB" id="9837060at2"/>
<organism evidence="1 2">
    <name type="scientific">Geovibrio thiophilus</name>
    <dbReference type="NCBI Taxonomy" id="139438"/>
    <lineage>
        <taxon>Bacteria</taxon>
        <taxon>Pseudomonadati</taxon>
        <taxon>Deferribacterota</taxon>
        <taxon>Deferribacteres</taxon>
        <taxon>Deferribacterales</taxon>
        <taxon>Geovibrionaceae</taxon>
        <taxon>Geovibrio</taxon>
    </lineage>
</organism>
<sequence>MDKASLEIENFDILDGDVLMELDDFSKLLWVWINEDVLSVLPERPSIGSGSLQTDPVAEYKYIFFIHYFNLLMVHVLGHSLGKYRSFARRHLSDKNMRDFLTKKQSIQDILAKNLKNITVLNAIIRNFISKLMENGISTQRLDSSLDMHYLNAVSVVVPNIRKNTALRSHIIPLVIEDASLMGRLKRLFSK</sequence>
<reference evidence="1 2" key="1">
    <citation type="submission" date="2019-01" db="EMBL/GenBank/DDBJ databases">
        <title>Geovibrio thiophilus DSM 11263, complete genome.</title>
        <authorList>
            <person name="Spring S."/>
            <person name="Bunk B."/>
            <person name="Sproer C."/>
        </authorList>
    </citation>
    <scope>NUCLEOTIDE SEQUENCE [LARGE SCALE GENOMIC DNA]</scope>
    <source>
        <strain evidence="1 2">DSM 11263</strain>
    </source>
</reference>
<keyword evidence="2" id="KW-1185">Reference proteome</keyword>
<protein>
    <submittedName>
        <fullName evidence="1">Uncharacterized protein</fullName>
    </submittedName>
</protein>
<dbReference type="KEGG" id="gtl:EP073_05155"/>
<accession>A0A3R5UXD0</accession>
<proteinExistence type="predicted"/>
<gene>
    <name evidence="1" type="ORF">EP073_05155</name>
</gene>
<evidence type="ECO:0000313" key="1">
    <source>
        <dbReference type="EMBL" id="QAR32809.1"/>
    </source>
</evidence>
<dbReference type="EMBL" id="CP035108">
    <property type="protein sequence ID" value="QAR32809.1"/>
    <property type="molecule type" value="Genomic_DNA"/>
</dbReference>
<dbReference type="AlphaFoldDB" id="A0A3R5UXD0"/>
<dbReference type="RefSeq" id="WP_128466095.1">
    <property type="nucleotide sequence ID" value="NZ_CP035108.1"/>
</dbReference>
<evidence type="ECO:0000313" key="2">
    <source>
        <dbReference type="Proteomes" id="UP000287502"/>
    </source>
</evidence>
<name>A0A3R5UXD0_9BACT</name>
<dbReference type="Proteomes" id="UP000287502">
    <property type="component" value="Chromosome"/>
</dbReference>